<dbReference type="PROSITE" id="PS50048">
    <property type="entry name" value="ZN2_CY6_FUNGAL_2"/>
    <property type="match status" value="1"/>
</dbReference>
<dbReference type="AlphaFoldDB" id="A0AAN6REN3"/>
<dbReference type="GO" id="GO:0000981">
    <property type="term" value="F:DNA-binding transcription factor activity, RNA polymerase II-specific"/>
    <property type="evidence" value="ECO:0007669"/>
    <property type="project" value="InterPro"/>
</dbReference>
<evidence type="ECO:0000313" key="3">
    <source>
        <dbReference type="EMBL" id="KAK3207333.1"/>
    </source>
</evidence>
<dbReference type="InterPro" id="IPR036864">
    <property type="entry name" value="Zn2-C6_fun-type_DNA-bd_sf"/>
</dbReference>
<accession>A0AAN6REN3</accession>
<dbReference type="EMBL" id="WVTA01000009">
    <property type="protein sequence ID" value="KAK3207333.1"/>
    <property type="molecule type" value="Genomic_DNA"/>
</dbReference>
<gene>
    <name evidence="3" type="ORF">GRF29_103g684857</name>
</gene>
<proteinExistence type="predicted"/>
<dbReference type="CDD" id="cd12148">
    <property type="entry name" value="fungal_TF_MHR"/>
    <property type="match status" value="1"/>
</dbReference>
<evidence type="ECO:0000259" key="2">
    <source>
        <dbReference type="PROSITE" id="PS50048"/>
    </source>
</evidence>
<reference evidence="3 4" key="1">
    <citation type="submission" date="2021-02" db="EMBL/GenBank/DDBJ databases">
        <title>Genome assembly of Pseudopithomyces chartarum.</title>
        <authorList>
            <person name="Jauregui R."/>
            <person name="Singh J."/>
            <person name="Voisey C."/>
        </authorList>
    </citation>
    <scope>NUCLEOTIDE SEQUENCE [LARGE SCALE GENOMIC DNA]</scope>
    <source>
        <strain evidence="3 4">AGR01</strain>
    </source>
</reference>
<dbReference type="PANTHER" id="PTHR47431:SF4">
    <property type="entry name" value="ZN(II)2CYS6 TRANSCRIPTION FACTOR (EUROFUNG)"/>
    <property type="match status" value="1"/>
</dbReference>
<keyword evidence="1" id="KW-0539">Nucleus</keyword>
<dbReference type="CDD" id="cd00067">
    <property type="entry name" value="GAL4"/>
    <property type="match status" value="1"/>
</dbReference>
<dbReference type="Gene3D" id="4.10.240.10">
    <property type="entry name" value="Zn(2)-C6 fungal-type DNA-binding domain"/>
    <property type="match status" value="1"/>
</dbReference>
<sequence length="596" mass="66080">MDRSTHKPINRIVLACIQCRARHVKCDGIQPVCTRCKSDGKECTYQKSKRGGLDKAALARRREKLQNQEVECTHKDSEISLRCAPESSSSDVTHALNPITSDATGLATSTTNLMDTDLASSQVAFQVSTERLLGIYYEICWPACPVPLPLHHLNERRLSEDHEMDTLLLVLQYIGSIFAPWTFPDSHYELARIALSSPLLPRTPWNCQALMLFATAQLHTSQTHNARGTLYKATFIAIEIGMNTQEFAITYGQGDPVLEESWRRTYHFLTLTDQHFAVIVNNPVYALISVPNLVDLPCDDEFYVSGIIPTPATWQQYDIREFDDTEVIFSSIAYLSDVSRITSYIMKSFVETGTFNTAFVATIDAKLAVWNSLLPANKRDPMRRDGTVDEVMFLAHLMVSILMMSSHRPFSSLAYSYAELTTTTFAPAIPFMNAPKQRRPAHTARTLKACDIETKLLAIPCAVERHNILTGCIVASIATAQIAACNLLEDHALSIARDRVRLSIGYLKAMGTYWSTADMMAKEVRFVARSSLNGLSSTIANPPDPAVEIEVPRDDLAWPLDPSIQADIFAGMNIPTGFGIQMMGHDASASSSSSGL</sequence>
<name>A0AAN6REN3_9PLEO</name>
<protein>
    <recommendedName>
        <fullName evidence="2">Zn(2)-C6 fungal-type domain-containing protein</fullName>
    </recommendedName>
</protein>
<evidence type="ECO:0000256" key="1">
    <source>
        <dbReference type="ARBA" id="ARBA00023242"/>
    </source>
</evidence>
<dbReference type="PROSITE" id="PS00463">
    <property type="entry name" value="ZN2_CY6_FUNGAL_1"/>
    <property type="match status" value="1"/>
</dbReference>
<evidence type="ECO:0000313" key="4">
    <source>
        <dbReference type="Proteomes" id="UP001280581"/>
    </source>
</evidence>
<feature type="domain" description="Zn(2)-C6 fungal-type" evidence="2">
    <location>
        <begin position="15"/>
        <end position="45"/>
    </location>
</feature>
<dbReference type="SUPFAM" id="SSF57701">
    <property type="entry name" value="Zn2/Cys6 DNA-binding domain"/>
    <property type="match status" value="1"/>
</dbReference>
<organism evidence="3 4">
    <name type="scientific">Pseudopithomyces chartarum</name>
    <dbReference type="NCBI Taxonomy" id="1892770"/>
    <lineage>
        <taxon>Eukaryota</taxon>
        <taxon>Fungi</taxon>
        <taxon>Dikarya</taxon>
        <taxon>Ascomycota</taxon>
        <taxon>Pezizomycotina</taxon>
        <taxon>Dothideomycetes</taxon>
        <taxon>Pleosporomycetidae</taxon>
        <taxon>Pleosporales</taxon>
        <taxon>Massarineae</taxon>
        <taxon>Didymosphaeriaceae</taxon>
        <taxon>Pseudopithomyces</taxon>
    </lineage>
</organism>
<dbReference type="InterPro" id="IPR001138">
    <property type="entry name" value="Zn2Cys6_DnaBD"/>
</dbReference>
<dbReference type="SMART" id="SM00066">
    <property type="entry name" value="GAL4"/>
    <property type="match status" value="1"/>
</dbReference>
<dbReference type="Pfam" id="PF00172">
    <property type="entry name" value="Zn_clus"/>
    <property type="match status" value="1"/>
</dbReference>
<dbReference type="PANTHER" id="PTHR47431">
    <property type="entry name" value="ZN(II)2CYS6 TRANSCRIPTION FACTOR (EUROFUNG)-RELATED"/>
    <property type="match status" value="1"/>
</dbReference>
<dbReference type="GO" id="GO:0008270">
    <property type="term" value="F:zinc ion binding"/>
    <property type="evidence" value="ECO:0007669"/>
    <property type="project" value="InterPro"/>
</dbReference>
<dbReference type="Proteomes" id="UP001280581">
    <property type="component" value="Unassembled WGS sequence"/>
</dbReference>
<keyword evidence="4" id="KW-1185">Reference proteome</keyword>
<comment type="caution">
    <text evidence="3">The sequence shown here is derived from an EMBL/GenBank/DDBJ whole genome shotgun (WGS) entry which is preliminary data.</text>
</comment>